<dbReference type="InterPro" id="IPR029058">
    <property type="entry name" value="AB_hydrolase_fold"/>
</dbReference>
<dbReference type="SUPFAM" id="SSF53474">
    <property type="entry name" value="alpha/beta-Hydrolases"/>
    <property type="match status" value="1"/>
</dbReference>
<dbReference type="GO" id="GO:0009507">
    <property type="term" value="C:chloroplast"/>
    <property type="evidence" value="ECO:0007669"/>
    <property type="project" value="TreeGrafter"/>
</dbReference>
<keyword evidence="3" id="KW-1185">Reference proteome</keyword>
<dbReference type="GO" id="GO:0015994">
    <property type="term" value="P:chlorophyll metabolic process"/>
    <property type="evidence" value="ECO:0007669"/>
    <property type="project" value="TreeGrafter"/>
</dbReference>
<dbReference type="FunFam" id="3.40.50.1820:FF:000174">
    <property type="entry name" value="Predicted protein"/>
    <property type="match status" value="1"/>
</dbReference>
<comment type="caution">
    <text evidence="2">The sequence shown here is derived from an EMBL/GenBank/DDBJ whole genome shotgun (WGS) entry which is preliminary data.</text>
</comment>
<dbReference type="PRINTS" id="PR00412">
    <property type="entry name" value="EPOXHYDRLASE"/>
</dbReference>
<sequence length="320" mass="34933">MPPVCAQTAAPSSEAQPAPARVWSQHSWKWRGHSVKFITHGCGPPVVLVHGFGASSLHWRNNIEAIAEAGYKVYAPDLLGLGASEKPVMDYEMEVWRDQLIDFMSEFVQHPAVLVGNSIGSLACLMVAEAAPNSVSGVALLNCAGGMNNKAISDDWRIRLALPFFYSIDWLLRRRSVAQNLFDRFRKPDNIAGILRNVYGNKAAVDAELVQIIYQPSCDPGALDAFVSIITGPPGPRPDMLLSSDSLTQPLLVIWGDNDPMTPANGPVGRFFQALPATRPDTNFHFLKGVGHCPHDDAPDLTHTVLLPWLECTMPGMRSS</sequence>
<dbReference type="PANTHER" id="PTHR46438">
    <property type="entry name" value="ALPHA/BETA-HYDROLASES SUPERFAMILY PROTEIN"/>
    <property type="match status" value="1"/>
</dbReference>
<evidence type="ECO:0000313" key="2">
    <source>
        <dbReference type="EMBL" id="KAI3438376.1"/>
    </source>
</evidence>
<dbReference type="GO" id="GO:0047746">
    <property type="term" value="F:chlorophyllase activity"/>
    <property type="evidence" value="ECO:0007669"/>
    <property type="project" value="TreeGrafter"/>
</dbReference>
<protein>
    <recommendedName>
        <fullName evidence="1">AB hydrolase-1 domain-containing protein</fullName>
    </recommendedName>
</protein>
<accession>A0A9D4TZZ7</accession>
<dbReference type="PANTHER" id="PTHR46438:SF7">
    <property type="entry name" value="ALPHA_BETA-HYDROLASES SUPERFAMILY PROTEIN"/>
    <property type="match status" value="1"/>
</dbReference>
<evidence type="ECO:0000259" key="1">
    <source>
        <dbReference type="Pfam" id="PF00561"/>
    </source>
</evidence>
<name>A0A9D4TZZ7_CHLVU</name>
<dbReference type="OrthoDB" id="408373at2759"/>
<dbReference type="PRINTS" id="PR00111">
    <property type="entry name" value="ABHYDROLASE"/>
</dbReference>
<dbReference type="InterPro" id="IPR000073">
    <property type="entry name" value="AB_hydrolase_1"/>
</dbReference>
<reference evidence="2" key="2">
    <citation type="submission" date="2020-11" db="EMBL/GenBank/DDBJ databases">
        <authorList>
            <person name="Cecchin M."/>
            <person name="Marcolungo L."/>
            <person name="Rossato M."/>
            <person name="Girolomoni L."/>
            <person name="Cosentino E."/>
            <person name="Cuine S."/>
            <person name="Li-Beisson Y."/>
            <person name="Delledonne M."/>
            <person name="Ballottari M."/>
        </authorList>
    </citation>
    <scope>NUCLEOTIDE SEQUENCE</scope>
    <source>
        <strain evidence="2">211/11P</strain>
        <tissue evidence="2">Whole cell</tissue>
    </source>
</reference>
<proteinExistence type="predicted"/>
<dbReference type="EMBL" id="SIDB01000001">
    <property type="protein sequence ID" value="KAI3438376.1"/>
    <property type="molecule type" value="Genomic_DNA"/>
</dbReference>
<dbReference type="Proteomes" id="UP001055712">
    <property type="component" value="Unassembled WGS sequence"/>
</dbReference>
<feature type="domain" description="AB hydrolase-1" evidence="1">
    <location>
        <begin position="44"/>
        <end position="299"/>
    </location>
</feature>
<dbReference type="Gene3D" id="3.40.50.1820">
    <property type="entry name" value="alpha/beta hydrolase"/>
    <property type="match status" value="1"/>
</dbReference>
<dbReference type="InterPro" id="IPR000639">
    <property type="entry name" value="Epox_hydrolase-like"/>
</dbReference>
<organism evidence="2 3">
    <name type="scientific">Chlorella vulgaris</name>
    <name type="common">Green alga</name>
    <dbReference type="NCBI Taxonomy" id="3077"/>
    <lineage>
        <taxon>Eukaryota</taxon>
        <taxon>Viridiplantae</taxon>
        <taxon>Chlorophyta</taxon>
        <taxon>core chlorophytes</taxon>
        <taxon>Trebouxiophyceae</taxon>
        <taxon>Chlorellales</taxon>
        <taxon>Chlorellaceae</taxon>
        <taxon>Chlorella clade</taxon>
        <taxon>Chlorella</taxon>
    </lineage>
</organism>
<reference evidence="2" key="1">
    <citation type="journal article" date="2019" name="Plant J.">
        <title>Chlorella vulgaris genome assembly and annotation reveals the molecular basis for metabolic acclimation to high light conditions.</title>
        <authorList>
            <person name="Cecchin M."/>
            <person name="Marcolungo L."/>
            <person name="Rossato M."/>
            <person name="Girolomoni L."/>
            <person name="Cosentino E."/>
            <person name="Cuine S."/>
            <person name="Li-Beisson Y."/>
            <person name="Delledonne M."/>
            <person name="Ballottari M."/>
        </authorList>
    </citation>
    <scope>NUCLEOTIDE SEQUENCE</scope>
    <source>
        <strain evidence="2">211/11P</strain>
    </source>
</reference>
<dbReference type="AlphaFoldDB" id="A0A9D4TZZ7"/>
<dbReference type="Pfam" id="PF00561">
    <property type="entry name" value="Abhydrolase_1"/>
    <property type="match status" value="1"/>
</dbReference>
<evidence type="ECO:0000313" key="3">
    <source>
        <dbReference type="Proteomes" id="UP001055712"/>
    </source>
</evidence>
<gene>
    <name evidence="2" type="ORF">D9Q98_000808</name>
</gene>